<proteinExistence type="predicted"/>
<dbReference type="CDD" id="cd00038">
    <property type="entry name" value="CAP_ED"/>
    <property type="match status" value="1"/>
</dbReference>
<dbReference type="Gene3D" id="2.60.120.10">
    <property type="entry name" value="Jelly Rolls"/>
    <property type="match status" value="1"/>
</dbReference>
<dbReference type="GO" id="GO:0003677">
    <property type="term" value="F:DNA binding"/>
    <property type="evidence" value="ECO:0007669"/>
    <property type="project" value="UniProtKB-KW"/>
</dbReference>
<sequence>MEKIDGLRLMEIYISKYNINEIFTYDMKQFMELIIFKKNEYICRDGEVIEYLFFFVKGKAKVYTTLSNGKSLLLCFYENFKILGDLEIIDCETASTNVQVIEESLCIGISKENVNKYLLTDSKFLRFICSSLSSKLNRCSKNSSINLLYPLENRLASYILATAEKKDNNSKENIVLNGNLTEISELLGTSYRHLLRTINTLCIKGIIRKRDNYYEIIDEMSLRKLASDLYMA</sequence>
<evidence type="ECO:0000259" key="4">
    <source>
        <dbReference type="PROSITE" id="PS50042"/>
    </source>
</evidence>
<dbReference type="InterPro" id="IPR000595">
    <property type="entry name" value="cNMP-bd_dom"/>
</dbReference>
<dbReference type="Pfam" id="PF13545">
    <property type="entry name" value="HTH_Crp_2"/>
    <property type="match status" value="1"/>
</dbReference>
<dbReference type="InterPro" id="IPR036390">
    <property type="entry name" value="WH_DNA-bd_sf"/>
</dbReference>
<dbReference type="EMBL" id="LHUR01000024">
    <property type="protein sequence ID" value="KOA19414.1"/>
    <property type="molecule type" value="Genomic_DNA"/>
</dbReference>
<dbReference type="InterPro" id="IPR012318">
    <property type="entry name" value="HTH_CRP"/>
</dbReference>
<evidence type="ECO:0000256" key="3">
    <source>
        <dbReference type="ARBA" id="ARBA00023163"/>
    </source>
</evidence>
<dbReference type="GO" id="GO:0005829">
    <property type="term" value="C:cytosol"/>
    <property type="evidence" value="ECO:0007669"/>
    <property type="project" value="TreeGrafter"/>
</dbReference>
<accession>A0A0L6Z8W9</accession>
<dbReference type="InterPro" id="IPR050397">
    <property type="entry name" value="Env_Response_Regulators"/>
</dbReference>
<name>A0A0L6Z8W9_9CLOT</name>
<reference evidence="6" key="1">
    <citation type="submission" date="2015-08" db="EMBL/GenBank/DDBJ databases">
        <title>Genome sequence of the strict anaerobe Clostridium homopropionicum LuHBu1 (DSM 5847T).</title>
        <authorList>
            <person name="Poehlein A."/>
            <person name="Beck M."/>
            <person name="Schiel-Bengelsdorf B."/>
            <person name="Bengelsdorf F.R."/>
            <person name="Daniel R."/>
            <person name="Duerre P."/>
        </authorList>
    </citation>
    <scope>NUCLEOTIDE SEQUENCE [LARGE SCALE GENOMIC DNA]</scope>
    <source>
        <strain evidence="6">DSM 5847</strain>
    </source>
</reference>
<dbReference type="InterPro" id="IPR018490">
    <property type="entry name" value="cNMP-bd_dom_sf"/>
</dbReference>
<dbReference type="PANTHER" id="PTHR24567:SF26">
    <property type="entry name" value="REGULATORY PROTEIN YEIL"/>
    <property type="match status" value="1"/>
</dbReference>
<feature type="domain" description="Cyclic nucleotide-binding" evidence="4">
    <location>
        <begin position="31"/>
        <end position="135"/>
    </location>
</feature>
<dbReference type="RefSeq" id="WP_052221723.1">
    <property type="nucleotide sequence ID" value="NZ_LHUR01000024.1"/>
</dbReference>
<gene>
    <name evidence="5" type="primary">yeiL</name>
    <name evidence="5" type="ORF">CLHOM_22050</name>
</gene>
<organism evidence="5 6">
    <name type="scientific">Clostridium homopropionicum DSM 5847</name>
    <dbReference type="NCBI Taxonomy" id="1121318"/>
    <lineage>
        <taxon>Bacteria</taxon>
        <taxon>Bacillati</taxon>
        <taxon>Bacillota</taxon>
        <taxon>Clostridia</taxon>
        <taxon>Eubacteriales</taxon>
        <taxon>Clostridiaceae</taxon>
        <taxon>Clostridium</taxon>
    </lineage>
</organism>
<evidence type="ECO:0000313" key="6">
    <source>
        <dbReference type="Proteomes" id="UP000037043"/>
    </source>
</evidence>
<dbReference type="PANTHER" id="PTHR24567">
    <property type="entry name" value="CRP FAMILY TRANSCRIPTIONAL REGULATORY PROTEIN"/>
    <property type="match status" value="1"/>
</dbReference>
<dbReference type="InterPro" id="IPR014710">
    <property type="entry name" value="RmlC-like_jellyroll"/>
</dbReference>
<evidence type="ECO:0000256" key="1">
    <source>
        <dbReference type="ARBA" id="ARBA00023015"/>
    </source>
</evidence>
<dbReference type="GO" id="GO:0003700">
    <property type="term" value="F:DNA-binding transcription factor activity"/>
    <property type="evidence" value="ECO:0007669"/>
    <property type="project" value="TreeGrafter"/>
</dbReference>
<dbReference type="PATRIC" id="fig|1121318.3.peg.2214"/>
<dbReference type="AlphaFoldDB" id="A0A0L6Z8W9"/>
<dbReference type="Pfam" id="PF00027">
    <property type="entry name" value="cNMP_binding"/>
    <property type="match status" value="1"/>
</dbReference>
<protein>
    <submittedName>
        <fullName evidence="5">Regulatory protein YeiL</fullName>
    </submittedName>
</protein>
<keyword evidence="3" id="KW-0804">Transcription</keyword>
<evidence type="ECO:0000313" key="5">
    <source>
        <dbReference type="EMBL" id="KOA19414.1"/>
    </source>
</evidence>
<dbReference type="STRING" id="36844.SAMN04488501_11353"/>
<keyword evidence="6" id="KW-1185">Reference proteome</keyword>
<dbReference type="SUPFAM" id="SSF51206">
    <property type="entry name" value="cAMP-binding domain-like"/>
    <property type="match status" value="1"/>
</dbReference>
<dbReference type="SUPFAM" id="SSF46785">
    <property type="entry name" value="Winged helix' DNA-binding domain"/>
    <property type="match status" value="1"/>
</dbReference>
<keyword evidence="1" id="KW-0805">Transcription regulation</keyword>
<dbReference type="Proteomes" id="UP000037043">
    <property type="component" value="Unassembled WGS sequence"/>
</dbReference>
<evidence type="ECO:0000256" key="2">
    <source>
        <dbReference type="ARBA" id="ARBA00023125"/>
    </source>
</evidence>
<keyword evidence="2" id="KW-0238">DNA-binding</keyword>
<dbReference type="PROSITE" id="PS50042">
    <property type="entry name" value="CNMP_BINDING_3"/>
    <property type="match status" value="1"/>
</dbReference>
<comment type="caution">
    <text evidence="5">The sequence shown here is derived from an EMBL/GenBank/DDBJ whole genome shotgun (WGS) entry which is preliminary data.</text>
</comment>